<gene>
    <name evidence="1" type="primary">28955008</name>
</gene>
<protein>
    <submittedName>
        <fullName evidence="1">Uncharacterized protein</fullName>
    </submittedName>
</protein>
<accession>A0A0D2YBU0</accession>
<dbReference type="VEuPathDB" id="FungiDB:FOXG_13769"/>
<dbReference type="EnsemblFungi" id="FOXG_13769T0">
    <property type="protein sequence ID" value="FOXG_13769P0"/>
    <property type="gene ID" value="FOXG_13769"/>
</dbReference>
<reference evidence="2" key="1">
    <citation type="journal article" date="2012" name="Mol. Plant Microbe Interact.">
        <title>A highly conserved effector in Fusarium oxysporum is required for full virulence on Arabidopsis.</title>
        <authorList>
            <person name="Thatcher L.F."/>
            <person name="Gardiner D.M."/>
            <person name="Kazan K."/>
            <person name="Manners J."/>
        </authorList>
    </citation>
    <scope>NUCLEOTIDE SEQUENCE [LARGE SCALE GENOMIC DNA]</scope>
    <source>
        <strain evidence="2">Fo5176</strain>
    </source>
</reference>
<dbReference type="Proteomes" id="UP000002489">
    <property type="component" value="Unassembled WGS sequence"/>
</dbReference>
<evidence type="ECO:0000313" key="2">
    <source>
        <dbReference type="Proteomes" id="UP000002489"/>
    </source>
</evidence>
<evidence type="ECO:0000313" key="1">
    <source>
        <dbReference type="EnsemblFungi" id="FOXG_13769P0"/>
    </source>
</evidence>
<dbReference type="AlphaFoldDB" id="A0A0D2YBU0"/>
<name>A0A0D2YBU0_FUSOF</name>
<organism evidence="1 2">
    <name type="scientific">Fusarium oxysporum (strain Fo5176)</name>
    <name type="common">Fusarium vascular wilt</name>
    <dbReference type="NCBI Taxonomy" id="660025"/>
    <lineage>
        <taxon>Eukaryota</taxon>
        <taxon>Fungi</taxon>
        <taxon>Dikarya</taxon>
        <taxon>Ascomycota</taxon>
        <taxon>Pezizomycotina</taxon>
        <taxon>Sordariomycetes</taxon>
        <taxon>Hypocreomycetidae</taxon>
        <taxon>Hypocreales</taxon>
        <taxon>Nectriaceae</taxon>
        <taxon>Fusarium</taxon>
        <taxon>Fusarium oxysporum species complex</taxon>
    </lineage>
</organism>
<sequence length="234" mass="24049">MKATFFSVFALAISAIASPVPEIQKDTRSVEQVNGAIHSAENIVSKVGVKQIVDEATKSPAKRAAISNPQELITVLKSGVSNINKKTTGLNSIAEKVKAGDLTKDAGATKAIPGFESVHFELTEIVTKLTGAAGLDVADSDVDTVLNLVVVLVSEVLTAVKTIVTVTGLRPQLISILHSVFQILTKVLVLVIGLVSAIVPGLVAGLTPLLAGLGNGVLAPVLLPITGLLASLAV</sequence>
<reference evidence="1" key="2">
    <citation type="submission" date="2025-08" db="UniProtKB">
        <authorList>
            <consortium name="EnsemblFungi"/>
        </authorList>
    </citation>
    <scope>IDENTIFICATION</scope>
    <source>
        <strain evidence="1">4287 / CBS 123668 / FGSC 9935 / NRRL 34936</strain>
    </source>
</reference>
<proteinExistence type="predicted"/>